<gene>
    <name evidence="2" type="ORF">I7I53_12257</name>
</gene>
<evidence type="ECO:0000313" key="3">
    <source>
        <dbReference type="Proteomes" id="UP000663419"/>
    </source>
</evidence>
<organism evidence="2 3">
    <name type="scientific">Ajellomyces capsulatus (strain H88)</name>
    <name type="common">Darling's disease fungus</name>
    <name type="synonym">Histoplasma capsulatum</name>
    <dbReference type="NCBI Taxonomy" id="544711"/>
    <lineage>
        <taxon>Eukaryota</taxon>
        <taxon>Fungi</taxon>
        <taxon>Dikarya</taxon>
        <taxon>Ascomycota</taxon>
        <taxon>Pezizomycotina</taxon>
        <taxon>Eurotiomycetes</taxon>
        <taxon>Eurotiomycetidae</taxon>
        <taxon>Onygenales</taxon>
        <taxon>Ajellomycetaceae</taxon>
        <taxon>Histoplasma</taxon>
    </lineage>
</organism>
<feature type="region of interest" description="Disordered" evidence="1">
    <location>
        <begin position="390"/>
        <end position="411"/>
    </location>
</feature>
<dbReference type="Proteomes" id="UP000663419">
    <property type="component" value="Chromosome 6"/>
</dbReference>
<dbReference type="EMBL" id="CP069107">
    <property type="protein sequence ID" value="QSS57921.1"/>
    <property type="molecule type" value="Genomic_DNA"/>
</dbReference>
<feature type="compositionally biased region" description="Polar residues" evidence="1">
    <location>
        <begin position="344"/>
        <end position="361"/>
    </location>
</feature>
<dbReference type="Pfam" id="PF03525">
    <property type="entry name" value="Meiotic_rec114"/>
    <property type="match status" value="1"/>
</dbReference>
<dbReference type="VEuPathDB" id="FungiDB:I7I53_12257"/>
<evidence type="ECO:0000256" key="1">
    <source>
        <dbReference type="SAM" id="MobiDB-lite"/>
    </source>
</evidence>
<dbReference type="InterPro" id="IPR004354">
    <property type="entry name" value="Meiotic_Rec114"/>
</dbReference>
<feature type="compositionally biased region" description="Polar residues" evidence="1">
    <location>
        <begin position="161"/>
        <end position="174"/>
    </location>
</feature>
<name>A0A8A1LVW6_AJEC8</name>
<dbReference type="AlphaFoldDB" id="A0A8A1LVW6"/>
<protein>
    <submittedName>
        <fullName evidence="2">Uncharacterized protein</fullName>
    </submittedName>
</protein>
<dbReference type="GO" id="GO:0007131">
    <property type="term" value="P:reciprocal meiotic recombination"/>
    <property type="evidence" value="ECO:0007669"/>
    <property type="project" value="InterPro"/>
</dbReference>
<evidence type="ECO:0000313" key="2">
    <source>
        <dbReference type="EMBL" id="QSS57921.1"/>
    </source>
</evidence>
<proteinExistence type="predicted"/>
<feature type="region of interest" description="Disordered" evidence="1">
    <location>
        <begin position="161"/>
        <end position="365"/>
    </location>
</feature>
<sequence length="552" mass="58964">MASQTRTGITSTESRVNSLNIPILKFSYSTTSAYRASPLGWTHLSSSGDLTVVFDHILPHETSASFPEGYQCMRVYKGSDILEQLNLNSLAREAAVGSSYSFVQTVKPPVAIIVKCPCLAVRYPMKNDQTRRFQVKFSSDSDYSNAISILAKLGCPITHSASVPPQHASSNRPFSPSSQKPSLLKLNNSGHTMSQALSSRPAVAVDQHQTRPRSPSLTEPSTSGSLISSLSNGSTNVGSYREAHDRPHTSSLSIPHRGTTLNNTTSASPYLDIHRPSSAFRPVERDMPPFPSSHPGPRKMTHCSSKDRPATAPALPDVNSLSQILPPKRELPFAKPGKKAGSKRPSQSRVAAGRQATNPVLSGSGLPLCISQSRTSTSNNPRANLLSVTSQDGSGAVSDGEVSGSYANPNPNPPFWPLTHVVQSAHIGNMAQESTNTAAIESNTLFANSTSAGHVNDLNNKASGTETISTTAISANPRIPAQSTVARGFISLASPKNQNEISQSDLSAYLSTPNAERSALVESWVCSQLESDAFLALCQDVEGVWRRIAFGY</sequence>
<accession>A0A8A1LVW6</accession>
<feature type="compositionally biased region" description="Low complexity" evidence="1">
    <location>
        <begin position="221"/>
        <end position="236"/>
    </location>
</feature>
<reference evidence="2" key="1">
    <citation type="submission" date="2021-01" db="EMBL/GenBank/DDBJ databases">
        <title>Chromosome-level genome assembly of a human fungal pathogen reveals clustering of transcriptionally co-regulated genes.</title>
        <authorList>
            <person name="Voorhies M."/>
            <person name="Cohen S."/>
            <person name="Shea T.P."/>
            <person name="Petrus S."/>
            <person name="Munoz J.F."/>
            <person name="Poplawski S."/>
            <person name="Goldman W.E."/>
            <person name="Michael T."/>
            <person name="Cuomo C.A."/>
            <person name="Sil A."/>
            <person name="Beyhan S."/>
        </authorList>
    </citation>
    <scope>NUCLEOTIDE SEQUENCE</scope>
    <source>
        <strain evidence="2">H88</strain>
    </source>
</reference>
<feature type="compositionally biased region" description="Polar residues" evidence="1">
    <location>
        <begin position="249"/>
        <end position="268"/>
    </location>
</feature>
<feature type="compositionally biased region" description="Low complexity" evidence="1">
    <location>
        <begin position="175"/>
        <end position="189"/>
    </location>
</feature>